<gene>
    <name evidence="2" type="ORF">Tci_855722</name>
</gene>
<evidence type="ECO:0000256" key="1">
    <source>
        <dbReference type="SAM" id="MobiDB-lite"/>
    </source>
</evidence>
<evidence type="ECO:0000313" key="2">
    <source>
        <dbReference type="EMBL" id="GFC83752.1"/>
    </source>
</evidence>
<protein>
    <submittedName>
        <fullName evidence="2">Uncharacterized protein</fullName>
    </submittedName>
</protein>
<dbReference type="EMBL" id="BKCJ011091087">
    <property type="protein sequence ID" value="GFC83752.1"/>
    <property type="molecule type" value="Genomic_DNA"/>
</dbReference>
<comment type="caution">
    <text evidence="2">The sequence shown here is derived from an EMBL/GenBank/DDBJ whole genome shotgun (WGS) entry which is preliminary data.</text>
</comment>
<dbReference type="AlphaFoldDB" id="A0A699RIG8"/>
<name>A0A699RIG8_TANCI</name>
<feature type="compositionally biased region" description="Polar residues" evidence="1">
    <location>
        <begin position="141"/>
        <end position="157"/>
    </location>
</feature>
<accession>A0A699RIG8</accession>
<feature type="compositionally biased region" description="Low complexity" evidence="1">
    <location>
        <begin position="18"/>
        <end position="35"/>
    </location>
</feature>
<organism evidence="2">
    <name type="scientific">Tanacetum cinerariifolium</name>
    <name type="common">Dalmatian daisy</name>
    <name type="synonym">Chrysanthemum cinerariifolium</name>
    <dbReference type="NCBI Taxonomy" id="118510"/>
    <lineage>
        <taxon>Eukaryota</taxon>
        <taxon>Viridiplantae</taxon>
        <taxon>Streptophyta</taxon>
        <taxon>Embryophyta</taxon>
        <taxon>Tracheophyta</taxon>
        <taxon>Spermatophyta</taxon>
        <taxon>Magnoliopsida</taxon>
        <taxon>eudicotyledons</taxon>
        <taxon>Gunneridae</taxon>
        <taxon>Pentapetalae</taxon>
        <taxon>asterids</taxon>
        <taxon>campanulids</taxon>
        <taxon>Asterales</taxon>
        <taxon>Asteraceae</taxon>
        <taxon>Asteroideae</taxon>
        <taxon>Anthemideae</taxon>
        <taxon>Anthemidinae</taxon>
        <taxon>Tanacetum</taxon>
    </lineage>
</organism>
<feature type="non-terminal residue" evidence="2">
    <location>
        <position position="1"/>
    </location>
</feature>
<feature type="region of interest" description="Disordered" evidence="1">
    <location>
        <begin position="140"/>
        <end position="208"/>
    </location>
</feature>
<reference evidence="2" key="1">
    <citation type="journal article" date="2019" name="Sci. Rep.">
        <title>Draft genome of Tanacetum cinerariifolium, the natural source of mosquito coil.</title>
        <authorList>
            <person name="Yamashiro T."/>
            <person name="Shiraishi A."/>
            <person name="Satake H."/>
            <person name="Nakayama K."/>
        </authorList>
    </citation>
    <scope>NUCLEOTIDE SEQUENCE</scope>
</reference>
<proteinExistence type="predicted"/>
<feature type="region of interest" description="Disordered" evidence="1">
    <location>
        <begin position="1"/>
        <end position="77"/>
    </location>
</feature>
<feature type="compositionally biased region" description="Basic residues" evidence="1">
    <location>
        <begin position="36"/>
        <end position="50"/>
    </location>
</feature>
<sequence>DPDSPAPKPAKATKKSKPSSPKAAPVTKPVAAQQPKPKHAPVKSQEKKRKLVTETSDKPSPAKISKSGLVTKRRKPTRSLSLVDEFVDEEADMQRAVEESLKSVHDAHREKVSDEKIALDLLTLQTPKKVTPVEQYIFQRRTPTSTEPSGHAESSSIYAKLGLTDSDSESDEEVPPVVKVGAQGEGQAGPNLGVLTEGQAGSNPGDDA</sequence>